<evidence type="ECO:0000313" key="1">
    <source>
        <dbReference type="EMBL" id="MDA0647571.1"/>
    </source>
</evidence>
<dbReference type="Proteomes" id="UP001212498">
    <property type="component" value="Unassembled WGS sequence"/>
</dbReference>
<proteinExistence type="predicted"/>
<dbReference type="InterPro" id="IPR036526">
    <property type="entry name" value="C-N_Hydrolase_sf"/>
</dbReference>
<feature type="non-terminal residue" evidence="1">
    <location>
        <position position="1"/>
    </location>
</feature>
<dbReference type="SUPFAM" id="SSF56317">
    <property type="entry name" value="Carbon-nitrogen hydrolase"/>
    <property type="match status" value="1"/>
</dbReference>
<keyword evidence="1" id="KW-0378">Hydrolase</keyword>
<sequence length="201" mass="20958">GALLIVLPEGSPLSAAEASAAVRDTPAHVVTGTGALVNATGEAPAAEAGPCPIHRLPWGRLAIVAGEDARHPEEFRLAALADADVVAVPYTAREPWELRLGLLERAAENRLNLVVAGQDGPDGVAGLVLAAPRDFTLWTAWEGPFTGRISHPVVTTVKNADEVAHAVVWPEQAVNRHVSRGTDLVDGRPWHLSGALVGQAG</sequence>
<evidence type="ECO:0000313" key="2">
    <source>
        <dbReference type="Proteomes" id="UP001212498"/>
    </source>
</evidence>
<accession>A0ABT4TDD9</accession>
<keyword evidence="2" id="KW-1185">Reference proteome</keyword>
<name>A0ABT4TDD9_9ACTN</name>
<gene>
    <name evidence="1" type="ORF">OUY24_43670</name>
</gene>
<dbReference type="EMBL" id="JAPNUD010000322">
    <property type="protein sequence ID" value="MDA0647571.1"/>
    <property type="molecule type" value="Genomic_DNA"/>
</dbReference>
<reference evidence="1 2" key="1">
    <citation type="submission" date="2022-11" db="EMBL/GenBank/DDBJ databases">
        <title>Nonomuraea corallina sp. nov., a new species of the genus Nonomuraea isolated from sea side sediment in Thai sea.</title>
        <authorList>
            <person name="Ngamcharungchit C."/>
            <person name="Matsumoto A."/>
            <person name="Suriyachadkun C."/>
            <person name="Panbangred W."/>
            <person name="Inahashi Y."/>
            <person name="Intra B."/>
        </authorList>
    </citation>
    <scope>NUCLEOTIDE SEQUENCE [LARGE SCALE GENOMIC DNA]</scope>
    <source>
        <strain evidence="1 2">DSM 43553</strain>
    </source>
</reference>
<dbReference type="GO" id="GO:0016787">
    <property type="term" value="F:hydrolase activity"/>
    <property type="evidence" value="ECO:0007669"/>
    <property type="project" value="UniProtKB-KW"/>
</dbReference>
<dbReference type="Gene3D" id="3.60.110.10">
    <property type="entry name" value="Carbon-nitrogen hydrolase"/>
    <property type="match status" value="1"/>
</dbReference>
<protein>
    <submittedName>
        <fullName evidence="1">Carbon-nitrogen hydrolase</fullName>
    </submittedName>
</protein>
<organism evidence="1 2">
    <name type="scientific">Nonomuraea ferruginea</name>
    <dbReference type="NCBI Taxonomy" id="46174"/>
    <lineage>
        <taxon>Bacteria</taxon>
        <taxon>Bacillati</taxon>
        <taxon>Actinomycetota</taxon>
        <taxon>Actinomycetes</taxon>
        <taxon>Streptosporangiales</taxon>
        <taxon>Streptosporangiaceae</taxon>
        <taxon>Nonomuraea</taxon>
    </lineage>
</organism>
<comment type="caution">
    <text evidence="1">The sequence shown here is derived from an EMBL/GenBank/DDBJ whole genome shotgun (WGS) entry which is preliminary data.</text>
</comment>